<dbReference type="Proteomes" id="UP001159363">
    <property type="component" value="Chromosome 4"/>
</dbReference>
<evidence type="ECO:0008006" key="4">
    <source>
        <dbReference type="Google" id="ProtNLM"/>
    </source>
</evidence>
<gene>
    <name evidence="2" type="ORF">PR048_014121</name>
</gene>
<sequence>MLRWPATSPDLLPTENAWDNMGRQLRPADTTADSEDRAPSSPPHTTSDDANMQSAPQNNTSATLLPPQLSATAKLGRLPEDSRREDYPVTRTGETTANTTNASRTSQRHVGTPFTNQRLVNYSSAGSSTNRKAFTVCSSQSDDKCAYIKVSLSILIGRAAVWKISHQELIGERRSAILLTRSAAVRNARRHFTSAFFVGPPTWTSDTGDQRRTLSSNFFPTAPPGRHIRDGVKSSVKLCRRKYIHSCEAQYVSIPGMERAENSEAGSVKYGDAFSSSQQPMATYKLLLGAYSIEVYPVRMLAYHHDELGSIPGQVTPGFSQEGIVPDDAAADGPVYFWEVRGGEFLSTRSRSRGKGRESSSRIANTNETAMNCGKTSASLSVTGKKCRCEWRKASPLVVSQPLAGEDVVSSLEKMLERGWGAGGNCGRQLHSRRGRYLISHAGIMPNDVAGRRDLPFSPPLHSAAASFLPHFALISSKLDSQPSVSSVSRPFVLRSRDLQKFVLFGGNTENYVTQRIDVRRIVESRFQLTDEKIDVWLTDGRSTDGSDGWLGALAISPLRADLIRVPMSTIDDVSHMKNTYGWQCTRQGISDRCFNSCRSEELGLLEIQHLSSVNVLPVCRSAYTSKALSAEVNTKSVACLPFCLYEQASECRSKYEKCCLSAVLPIRARLSVQKSKALSAEVNTKSVACLPFCLYEQGSECRIVELLKT</sequence>
<evidence type="ECO:0000256" key="1">
    <source>
        <dbReference type="SAM" id="MobiDB-lite"/>
    </source>
</evidence>
<proteinExistence type="predicted"/>
<feature type="compositionally biased region" description="Polar residues" evidence="1">
    <location>
        <begin position="43"/>
        <end position="63"/>
    </location>
</feature>
<evidence type="ECO:0000313" key="3">
    <source>
        <dbReference type="Proteomes" id="UP001159363"/>
    </source>
</evidence>
<feature type="compositionally biased region" description="Low complexity" evidence="1">
    <location>
        <begin position="95"/>
        <end position="105"/>
    </location>
</feature>
<keyword evidence="3" id="KW-1185">Reference proteome</keyword>
<organism evidence="2 3">
    <name type="scientific">Dryococelus australis</name>
    <dbReference type="NCBI Taxonomy" id="614101"/>
    <lineage>
        <taxon>Eukaryota</taxon>
        <taxon>Metazoa</taxon>
        <taxon>Ecdysozoa</taxon>
        <taxon>Arthropoda</taxon>
        <taxon>Hexapoda</taxon>
        <taxon>Insecta</taxon>
        <taxon>Pterygota</taxon>
        <taxon>Neoptera</taxon>
        <taxon>Polyneoptera</taxon>
        <taxon>Phasmatodea</taxon>
        <taxon>Verophasmatodea</taxon>
        <taxon>Anareolatae</taxon>
        <taxon>Phasmatidae</taxon>
        <taxon>Eurycanthinae</taxon>
        <taxon>Dryococelus</taxon>
    </lineage>
</organism>
<comment type="caution">
    <text evidence="2">The sequence shown here is derived from an EMBL/GenBank/DDBJ whole genome shotgun (WGS) entry which is preliminary data.</text>
</comment>
<accession>A0ABQ9HDI6</accession>
<protein>
    <recommendedName>
        <fullName evidence="4">FZ domain-containing protein</fullName>
    </recommendedName>
</protein>
<feature type="region of interest" description="Disordered" evidence="1">
    <location>
        <begin position="1"/>
        <end position="110"/>
    </location>
</feature>
<feature type="region of interest" description="Disordered" evidence="1">
    <location>
        <begin position="348"/>
        <end position="368"/>
    </location>
</feature>
<name>A0ABQ9HDI6_9NEOP</name>
<dbReference type="EMBL" id="JARBHB010000005">
    <property type="protein sequence ID" value="KAJ8882319.1"/>
    <property type="molecule type" value="Genomic_DNA"/>
</dbReference>
<reference evidence="2 3" key="1">
    <citation type="submission" date="2023-02" db="EMBL/GenBank/DDBJ databases">
        <title>LHISI_Scaffold_Assembly.</title>
        <authorList>
            <person name="Stuart O.P."/>
            <person name="Cleave R."/>
            <person name="Magrath M.J.L."/>
            <person name="Mikheyev A.S."/>
        </authorList>
    </citation>
    <scope>NUCLEOTIDE SEQUENCE [LARGE SCALE GENOMIC DNA]</scope>
    <source>
        <strain evidence="2">Daus_M_001</strain>
        <tissue evidence="2">Leg muscle</tissue>
    </source>
</reference>
<feature type="compositionally biased region" description="Basic and acidic residues" evidence="1">
    <location>
        <begin position="77"/>
        <end position="88"/>
    </location>
</feature>
<evidence type="ECO:0000313" key="2">
    <source>
        <dbReference type="EMBL" id="KAJ8882319.1"/>
    </source>
</evidence>